<dbReference type="SMART" id="SM00898">
    <property type="entry name" value="Fapy_DNA_glyco"/>
    <property type="match status" value="1"/>
</dbReference>
<dbReference type="PROSITE" id="PS51066">
    <property type="entry name" value="ZF_FPG_2"/>
    <property type="match status" value="1"/>
</dbReference>
<proteinExistence type="inferred from homology"/>
<evidence type="ECO:0000256" key="6">
    <source>
        <dbReference type="ARBA" id="ARBA00022801"/>
    </source>
</evidence>
<keyword evidence="10" id="KW-0456">Lyase</keyword>
<evidence type="ECO:0000256" key="1">
    <source>
        <dbReference type="ARBA" id="ARBA00009409"/>
    </source>
</evidence>
<dbReference type="Proteomes" id="UP000316968">
    <property type="component" value="Chromosome"/>
</dbReference>
<sequence length="276" mass="30458">MMPELPEIEHYRRQLGQWILDLPIQRVKLNHAHSTDVEPEEFAAALEARSLLFLERRGTFLIFHLDNGHRLLIALAKDGALYCGEQDEQPPFVSQAEIGFGERTLYIAGKGSVLRLMTVRGLDEVLKTLGPDPFSRQATPEYFVSQLKKRRGALRSILTGQKLVAGIGPRYADEIAFAAGLLPSVKTQELNGESAARLYEALEEVLKAAIDGGGCITVPLNADDAVTGGYLSQCRVFEREGQPCTEDGAPVQKMDVAGKKAYYCPQCQHEQTPVFS</sequence>
<protein>
    <recommendedName>
        <fullName evidence="2">DNA-(apurinic or apyrimidinic site) lyase</fullName>
        <ecNumber evidence="2">4.2.99.18</ecNumber>
    </recommendedName>
</protein>
<evidence type="ECO:0000256" key="4">
    <source>
        <dbReference type="ARBA" id="ARBA00022763"/>
    </source>
</evidence>
<keyword evidence="11" id="KW-0511">Multifunctional enzyme</keyword>
<dbReference type="Pfam" id="PF01149">
    <property type="entry name" value="Fapy_DNA_glyco"/>
    <property type="match status" value="1"/>
</dbReference>
<dbReference type="GO" id="GO:0008270">
    <property type="term" value="F:zinc ion binding"/>
    <property type="evidence" value="ECO:0007669"/>
    <property type="project" value="UniProtKB-KW"/>
</dbReference>
<reference evidence="16 17" key="1">
    <citation type="submission" date="2019-06" db="EMBL/GenBank/DDBJ databases">
        <title>Saccharibacillus brassicae sp. nov., an endophytic bacterium isolated from Chinese cabbage seeds (Brassica pekinensis).</title>
        <authorList>
            <person name="Jiang L."/>
            <person name="Lee J."/>
            <person name="Kim S.W."/>
        </authorList>
    </citation>
    <scope>NUCLEOTIDE SEQUENCE [LARGE SCALE GENOMIC DNA]</scope>
    <source>
        <strain evidence="17">KCTC 43072 / ATSA2</strain>
    </source>
</reference>
<keyword evidence="3" id="KW-0479">Metal-binding</keyword>
<keyword evidence="8" id="KW-0238">DNA-binding</keyword>
<dbReference type="GO" id="GO:0003684">
    <property type="term" value="F:damaged DNA binding"/>
    <property type="evidence" value="ECO:0007669"/>
    <property type="project" value="InterPro"/>
</dbReference>
<accession>A0A4Y6V416</accession>
<dbReference type="InterPro" id="IPR012319">
    <property type="entry name" value="FPG_cat"/>
</dbReference>
<dbReference type="GO" id="GO:0006284">
    <property type="term" value="P:base-excision repair"/>
    <property type="evidence" value="ECO:0007669"/>
    <property type="project" value="InterPro"/>
</dbReference>
<evidence type="ECO:0000256" key="9">
    <source>
        <dbReference type="ARBA" id="ARBA00023204"/>
    </source>
</evidence>
<dbReference type="EC" id="4.2.99.18" evidence="2"/>
<dbReference type="Gene3D" id="3.20.190.10">
    <property type="entry name" value="MutM-like, N-terminal"/>
    <property type="match status" value="1"/>
</dbReference>
<evidence type="ECO:0000313" key="16">
    <source>
        <dbReference type="EMBL" id="QDH23420.1"/>
    </source>
</evidence>
<evidence type="ECO:0000256" key="13">
    <source>
        <dbReference type="PROSITE-ProRule" id="PRU00391"/>
    </source>
</evidence>
<dbReference type="AlphaFoldDB" id="A0A4Y6V416"/>
<dbReference type="SUPFAM" id="SSF81624">
    <property type="entry name" value="N-terminal domain of MutM-like DNA repair proteins"/>
    <property type="match status" value="1"/>
</dbReference>
<dbReference type="PANTHER" id="PTHR42697">
    <property type="entry name" value="ENDONUCLEASE 8"/>
    <property type="match status" value="1"/>
</dbReference>
<keyword evidence="6" id="KW-0378">Hydrolase</keyword>
<gene>
    <name evidence="16" type="ORF">FFV09_22670</name>
</gene>
<dbReference type="RefSeq" id="WP_141449957.1">
    <property type="nucleotide sequence ID" value="NZ_CBCSAZ010000004.1"/>
</dbReference>
<dbReference type="GO" id="GO:0000703">
    <property type="term" value="F:oxidized pyrimidine nucleobase lesion DNA N-glycosylase activity"/>
    <property type="evidence" value="ECO:0007669"/>
    <property type="project" value="TreeGrafter"/>
</dbReference>
<evidence type="ECO:0000256" key="5">
    <source>
        <dbReference type="ARBA" id="ARBA00022771"/>
    </source>
</evidence>
<keyword evidence="12" id="KW-0326">Glycosidase</keyword>
<evidence type="ECO:0000256" key="12">
    <source>
        <dbReference type="ARBA" id="ARBA00023295"/>
    </source>
</evidence>
<dbReference type="InterPro" id="IPR010979">
    <property type="entry name" value="Ribosomal_uS13-like_H2TH"/>
</dbReference>
<dbReference type="PANTHER" id="PTHR42697:SF1">
    <property type="entry name" value="ENDONUCLEASE 8"/>
    <property type="match status" value="1"/>
</dbReference>
<evidence type="ECO:0000256" key="10">
    <source>
        <dbReference type="ARBA" id="ARBA00023239"/>
    </source>
</evidence>
<dbReference type="OrthoDB" id="9800855at2"/>
<evidence type="ECO:0000256" key="11">
    <source>
        <dbReference type="ARBA" id="ARBA00023268"/>
    </source>
</evidence>
<dbReference type="Pfam" id="PF06831">
    <property type="entry name" value="H2TH"/>
    <property type="match status" value="1"/>
</dbReference>
<evidence type="ECO:0000256" key="7">
    <source>
        <dbReference type="ARBA" id="ARBA00022833"/>
    </source>
</evidence>
<keyword evidence="9" id="KW-0234">DNA repair</keyword>
<comment type="similarity">
    <text evidence="1">Belongs to the FPG family.</text>
</comment>
<keyword evidence="7" id="KW-0862">Zinc</keyword>
<evidence type="ECO:0000256" key="8">
    <source>
        <dbReference type="ARBA" id="ARBA00023125"/>
    </source>
</evidence>
<evidence type="ECO:0000256" key="2">
    <source>
        <dbReference type="ARBA" id="ARBA00012720"/>
    </source>
</evidence>
<keyword evidence="4" id="KW-0227">DNA damage</keyword>
<dbReference type="SMART" id="SM01232">
    <property type="entry name" value="H2TH"/>
    <property type="match status" value="1"/>
</dbReference>
<dbReference type="SUPFAM" id="SSF46946">
    <property type="entry name" value="S13-like H2TH domain"/>
    <property type="match status" value="1"/>
</dbReference>
<dbReference type="KEGG" id="saca:FFV09_22670"/>
<dbReference type="SUPFAM" id="SSF57716">
    <property type="entry name" value="Glucocorticoid receptor-like (DNA-binding domain)"/>
    <property type="match status" value="1"/>
</dbReference>
<dbReference type="EMBL" id="CP041217">
    <property type="protein sequence ID" value="QDH23420.1"/>
    <property type="molecule type" value="Genomic_DNA"/>
</dbReference>
<evidence type="ECO:0000313" key="17">
    <source>
        <dbReference type="Proteomes" id="UP000316968"/>
    </source>
</evidence>
<feature type="domain" description="FPG-type" evidence="14">
    <location>
        <begin position="235"/>
        <end position="269"/>
    </location>
</feature>
<dbReference type="GO" id="GO:0140078">
    <property type="term" value="F:class I DNA-(apurinic or apyrimidinic site) endonuclease activity"/>
    <property type="evidence" value="ECO:0007669"/>
    <property type="project" value="UniProtKB-EC"/>
</dbReference>
<keyword evidence="17" id="KW-1185">Reference proteome</keyword>
<organism evidence="16 17">
    <name type="scientific">Saccharibacillus brassicae</name>
    <dbReference type="NCBI Taxonomy" id="2583377"/>
    <lineage>
        <taxon>Bacteria</taxon>
        <taxon>Bacillati</taxon>
        <taxon>Bacillota</taxon>
        <taxon>Bacilli</taxon>
        <taxon>Bacillales</taxon>
        <taxon>Paenibacillaceae</taxon>
        <taxon>Saccharibacillus</taxon>
    </lineage>
</organism>
<dbReference type="Gene3D" id="1.10.8.50">
    <property type="match status" value="1"/>
</dbReference>
<dbReference type="InterPro" id="IPR035937">
    <property type="entry name" value="FPG_N"/>
</dbReference>
<dbReference type="PROSITE" id="PS51068">
    <property type="entry name" value="FPG_CAT"/>
    <property type="match status" value="1"/>
</dbReference>
<evidence type="ECO:0000259" key="14">
    <source>
        <dbReference type="PROSITE" id="PS51066"/>
    </source>
</evidence>
<name>A0A4Y6V416_SACBS</name>
<keyword evidence="5 13" id="KW-0863">Zinc-finger</keyword>
<dbReference type="InterPro" id="IPR000214">
    <property type="entry name" value="Znf_DNA_glyclase/AP_lyase"/>
</dbReference>
<feature type="domain" description="Formamidopyrimidine-DNA glycosylase catalytic" evidence="15">
    <location>
        <begin position="3"/>
        <end position="123"/>
    </location>
</feature>
<evidence type="ECO:0000256" key="3">
    <source>
        <dbReference type="ARBA" id="ARBA00022723"/>
    </source>
</evidence>
<evidence type="ECO:0000259" key="15">
    <source>
        <dbReference type="PROSITE" id="PS51068"/>
    </source>
</evidence>
<dbReference type="InterPro" id="IPR015886">
    <property type="entry name" value="H2TH_FPG"/>
</dbReference>